<keyword evidence="8" id="KW-0963">Cytoplasm</keyword>
<comment type="caution">
    <text evidence="9">The sequence shown here is derived from an EMBL/GenBank/DDBJ whole genome shotgun (WGS) entry which is preliminary data.</text>
</comment>
<dbReference type="InterPro" id="IPR017437">
    <property type="entry name" value="ATP-NAD_kinase_PpnK-typ_C"/>
</dbReference>
<evidence type="ECO:0000256" key="4">
    <source>
        <dbReference type="ARBA" id="ARBA00022840"/>
    </source>
</evidence>
<evidence type="ECO:0000256" key="6">
    <source>
        <dbReference type="ARBA" id="ARBA00023027"/>
    </source>
</evidence>
<comment type="catalytic activity">
    <reaction evidence="7 8">
        <text>NAD(+) + ATP = ADP + NADP(+) + H(+)</text>
        <dbReference type="Rhea" id="RHEA:18629"/>
        <dbReference type="ChEBI" id="CHEBI:15378"/>
        <dbReference type="ChEBI" id="CHEBI:30616"/>
        <dbReference type="ChEBI" id="CHEBI:57540"/>
        <dbReference type="ChEBI" id="CHEBI:58349"/>
        <dbReference type="ChEBI" id="CHEBI:456216"/>
        <dbReference type="EC" id="2.7.1.23"/>
    </reaction>
</comment>
<keyword evidence="1 8" id="KW-0808">Transferase</keyword>
<evidence type="ECO:0000313" key="9">
    <source>
        <dbReference type="EMBL" id="KRL89448.1"/>
    </source>
</evidence>
<dbReference type="Gene3D" id="2.60.200.30">
    <property type="entry name" value="Probable inorganic polyphosphate/atp-NAD kinase, domain 2"/>
    <property type="match status" value="1"/>
</dbReference>
<reference evidence="9 10" key="1">
    <citation type="journal article" date="2015" name="Genome Announc.">
        <title>Expanding the biotechnology potential of lactobacilli through comparative genomics of 213 strains and associated genera.</title>
        <authorList>
            <person name="Sun Z."/>
            <person name="Harris H.M."/>
            <person name="McCann A."/>
            <person name="Guo C."/>
            <person name="Argimon S."/>
            <person name="Zhang W."/>
            <person name="Yang X."/>
            <person name="Jeffery I.B."/>
            <person name="Cooney J.C."/>
            <person name="Kagawa T.F."/>
            <person name="Liu W."/>
            <person name="Song Y."/>
            <person name="Salvetti E."/>
            <person name="Wrobel A."/>
            <person name="Rasinkangas P."/>
            <person name="Parkhill J."/>
            <person name="Rea M.C."/>
            <person name="O'Sullivan O."/>
            <person name="Ritari J."/>
            <person name="Douillard F.P."/>
            <person name="Paul Ross R."/>
            <person name="Yang R."/>
            <person name="Briner A.E."/>
            <person name="Felis G.E."/>
            <person name="de Vos W.M."/>
            <person name="Barrangou R."/>
            <person name="Klaenhammer T.R."/>
            <person name="Caufield P.W."/>
            <person name="Cui Y."/>
            <person name="Zhang H."/>
            <person name="O'Toole P.W."/>
        </authorList>
    </citation>
    <scope>NUCLEOTIDE SEQUENCE [LARGE SCALE GENOMIC DNA]</scope>
    <source>
        <strain evidence="9 10">DSM 16043</strain>
    </source>
</reference>
<dbReference type="AlphaFoldDB" id="A0A0R1UER2"/>
<feature type="binding site" evidence="8">
    <location>
        <begin position="161"/>
        <end position="166"/>
    </location>
    <ligand>
        <name>NAD(+)</name>
        <dbReference type="ChEBI" id="CHEBI:57540"/>
    </ligand>
</feature>
<comment type="cofactor">
    <cofactor evidence="8">
        <name>a divalent metal cation</name>
        <dbReference type="ChEBI" id="CHEBI:60240"/>
    </cofactor>
</comment>
<evidence type="ECO:0000256" key="8">
    <source>
        <dbReference type="HAMAP-Rule" id="MF_00361"/>
    </source>
</evidence>
<keyword evidence="2 8" id="KW-0547">Nucleotide-binding</keyword>
<keyword evidence="6 8" id="KW-0520">NAD</keyword>
<keyword evidence="3 8" id="KW-0418">Kinase</keyword>
<dbReference type="InterPro" id="IPR016064">
    <property type="entry name" value="NAD/diacylglycerol_kinase_sf"/>
</dbReference>
<evidence type="ECO:0000256" key="2">
    <source>
        <dbReference type="ARBA" id="ARBA00022741"/>
    </source>
</evidence>
<feature type="binding site" evidence="8">
    <location>
        <begin position="47"/>
        <end position="48"/>
    </location>
    <ligand>
        <name>NAD(+)</name>
        <dbReference type="ChEBI" id="CHEBI:57540"/>
    </ligand>
</feature>
<dbReference type="InterPro" id="IPR002504">
    <property type="entry name" value="NADK"/>
</dbReference>
<dbReference type="PANTHER" id="PTHR20275">
    <property type="entry name" value="NAD KINASE"/>
    <property type="match status" value="1"/>
</dbReference>
<evidence type="ECO:0000256" key="1">
    <source>
        <dbReference type="ARBA" id="ARBA00022679"/>
    </source>
</evidence>
<gene>
    <name evidence="8" type="primary">nadK</name>
    <name evidence="9" type="ORF">FC46_GL000807</name>
</gene>
<keyword evidence="4 8" id="KW-0067">ATP-binding</keyword>
<dbReference type="NCBIfam" id="NF003424">
    <property type="entry name" value="PRK04885.1"/>
    <property type="match status" value="1"/>
</dbReference>
<feature type="active site" description="Proton acceptor" evidence="8">
    <location>
        <position position="47"/>
    </location>
</feature>
<dbReference type="STRING" id="1423763.FC46_GL000807"/>
<comment type="subcellular location">
    <subcellularLocation>
        <location evidence="8">Cytoplasm</location>
    </subcellularLocation>
</comment>
<name>A0A0R1UER2_9LACO</name>
<feature type="binding site" evidence="8">
    <location>
        <begin position="122"/>
        <end position="123"/>
    </location>
    <ligand>
        <name>NAD(+)</name>
        <dbReference type="ChEBI" id="CHEBI:57540"/>
    </ligand>
</feature>
<evidence type="ECO:0000313" key="10">
    <source>
        <dbReference type="Proteomes" id="UP000051036"/>
    </source>
</evidence>
<dbReference type="Gene3D" id="3.40.50.10330">
    <property type="entry name" value="Probable inorganic polyphosphate/atp-NAD kinase, domain 1"/>
    <property type="match status" value="1"/>
</dbReference>
<accession>A0A0R1UER2</accession>
<dbReference type="PANTHER" id="PTHR20275:SF0">
    <property type="entry name" value="NAD KINASE"/>
    <property type="match status" value="1"/>
</dbReference>
<keyword evidence="5 8" id="KW-0521">NADP</keyword>
<dbReference type="RefSeq" id="WP_057799195.1">
    <property type="nucleotide sequence ID" value="NZ_AZFM01000023.1"/>
</dbReference>
<evidence type="ECO:0000256" key="5">
    <source>
        <dbReference type="ARBA" id="ARBA00022857"/>
    </source>
</evidence>
<dbReference type="InterPro" id="IPR017438">
    <property type="entry name" value="ATP-NAD_kinase_N"/>
</dbReference>
<dbReference type="GO" id="GO:0051287">
    <property type="term" value="F:NAD binding"/>
    <property type="evidence" value="ECO:0007669"/>
    <property type="project" value="UniProtKB-ARBA"/>
</dbReference>
<dbReference type="Pfam" id="PF20143">
    <property type="entry name" value="NAD_kinase_C"/>
    <property type="match status" value="1"/>
</dbReference>
<dbReference type="GO" id="GO:0005524">
    <property type="term" value="F:ATP binding"/>
    <property type="evidence" value="ECO:0007669"/>
    <property type="project" value="UniProtKB-KW"/>
</dbReference>
<dbReference type="EC" id="2.7.1.23" evidence="8"/>
<dbReference type="OrthoDB" id="9774737at2"/>
<proteinExistence type="inferred from homology"/>
<dbReference type="EMBL" id="AZFM01000023">
    <property type="protein sequence ID" value="KRL89448.1"/>
    <property type="molecule type" value="Genomic_DNA"/>
</dbReference>
<dbReference type="Proteomes" id="UP000051036">
    <property type="component" value="Unassembled WGS sequence"/>
</dbReference>
<comment type="caution">
    <text evidence="8">Lacks conserved residue(s) required for the propagation of feature annotation.</text>
</comment>
<keyword evidence="10" id="KW-1185">Reference proteome</keyword>
<dbReference type="HAMAP" id="MF_00361">
    <property type="entry name" value="NAD_kinase"/>
    <property type="match status" value="1"/>
</dbReference>
<dbReference type="GO" id="GO:0003951">
    <property type="term" value="F:NAD+ kinase activity"/>
    <property type="evidence" value="ECO:0007669"/>
    <property type="project" value="UniProtKB-UniRule"/>
</dbReference>
<feature type="binding site" evidence="8">
    <location>
        <position position="150"/>
    </location>
    <ligand>
        <name>NAD(+)</name>
        <dbReference type="ChEBI" id="CHEBI:57540"/>
    </ligand>
</feature>
<dbReference type="SUPFAM" id="SSF111331">
    <property type="entry name" value="NAD kinase/diacylglycerol kinase-like"/>
    <property type="match status" value="1"/>
</dbReference>
<dbReference type="GO" id="GO:0046872">
    <property type="term" value="F:metal ion binding"/>
    <property type="evidence" value="ECO:0007669"/>
    <property type="project" value="UniProtKB-UniRule"/>
</dbReference>
<dbReference type="GO" id="GO:0006741">
    <property type="term" value="P:NADP+ biosynthetic process"/>
    <property type="evidence" value="ECO:0007669"/>
    <property type="project" value="UniProtKB-UniRule"/>
</dbReference>
<dbReference type="GO" id="GO:0019674">
    <property type="term" value="P:NAD+ metabolic process"/>
    <property type="evidence" value="ECO:0007669"/>
    <property type="project" value="InterPro"/>
</dbReference>
<sequence length="271" mass="30102">MHKITIVANNKKETQDIYKKLHQVILASDTLQIDDEHPDVAISIGGDGTMMSAFHKYFDTTNSVGFIGIHTGHLGFYTWHNLPIEKIINTLSQSKISMTPVPLLQATVTLKNGEKTILTALNEITFRRSIQTIKADIYINNNLFEKFNGDGLCVSTPTGSTAYNKSLGGAIVSPTLKAIQMSEMASINNRVYRTISSAIVIGNTESITVIPNPKLEDYYFIGVDGKEFKHNSPIKEIRYEVAPKEANFVTLEGPAFWERVDKSFIGTENNT</sequence>
<dbReference type="PATRIC" id="fig|1423763.3.peg.817"/>
<dbReference type="GO" id="GO:0005737">
    <property type="term" value="C:cytoplasm"/>
    <property type="evidence" value="ECO:0007669"/>
    <property type="project" value="UniProtKB-SubCell"/>
</dbReference>
<protein>
    <recommendedName>
        <fullName evidence="8">NAD kinase</fullName>
        <ecNumber evidence="8">2.7.1.23</ecNumber>
    </recommendedName>
    <alternativeName>
        <fullName evidence="8">ATP-dependent NAD kinase</fullName>
    </alternativeName>
</protein>
<evidence type="ECO:0000256" key="7">
    <source>
        <dbReference type="ARBA" id="ARBA00047925"/>
    </source>
</evidence>
<evidence type="ECO:0000256" key="3">
    <source>
        <dbReference type="ARBA" id="ARBA00022777"/>
    </source>
</evidence>
<comment type="similarity">
    <text evidence="8">Belongs to the NAD kinase family.</text>
</comment>
<feature type="binding site" evidence="8">
    <location>
        <position position="185"/>
    </location>
    <ligand>
        <name>NAD(+)</name>
        <dbReference type="ChEBI" id="CHEBI:57540"/>
    </ligand>
</feature>
<comment type="function">
    <text evidence="8">Involved in the regulation of the intracellular balance of NAD and NADP, and is a key enzyme in the biosynthesis of NADP. Catalyzes specifically the phosphorylation on 2'-hydroxyl of the adenosine moiety of NAD to yield NADP.</text>
</comment>
<organism evidence="9 10">
    <name type="scientific">Lactobacillus kalixensis DSM 16043</name>
    <dbReference type="NCBI Taxonomy" id="1423763"/>
    <lineage>
        <taxon>Bacteria</taxon>
        <taxon>Bacillati</taxon>
        <taxon>Bacillota</taxon>
        <taxon>Bacilli</taxon>
        <taxon>Lactobacillales</taxon>
        <taxon>Lactobacillaceae</taxon>
        <taxon>Lactobacillus</taxon>
    </lineage>
</organism>
<dbReference type="Pfam" id="PF01513">
    <property type="entry name" value="NAD_kinase"/>
    <property type="match status" value="1"/>
</dbReference>